<dbReference type="OrthoDB" id="7180789at2"/>
<protein>
    <submittedName>
        <fullName evidence="1">Uncharacterized protein</fullName>
    </submittedName>
</protein>
<keyword evidence="2" id="KW-1185">Reference proteome</keyword>
<dbReference type="EMBL" id="CCAZ020000001">
    <property type="protein sequence ID" value="CEG08236.1"/>
    <property type="molecule type" value="Genomic_DNA"/>
</dbReference>
<accession>A0A090MLF3</accession>
<name>A0A090MLF3_AFIFE</name>
<evidence type="ECO:0000313" key="1">
    <source>
        <dbReference type="EMBL" id="CEG08236.1"/>
    </source>
</evidence>
<evidence type="ECO:0000313" key="2">
    <source>
        <dbReference type="Proteomes" id="UP000035762"/>
    </source>
</evidence>
<dbReference type="AlphaFoldDB" id="A0A090MLF3"/>
<organism evidence="1 2">
    <name type="scientific">Afipia felis</name>
    <name type="common">Cat scratch disease bacillus</name>
    <dbReference type="NCBI Taxonomy" id="1035"/>
    <lineage>
        <taxon>Bacteria</taxon>
        <taxon>Pseudomonadati</taxon>
        <taxon>Pseudomonadota</taxon>
        <taxon>Alphaproteobacteria</taxon>
        <taxon>Hyphomicrobiales</taxon>
        <taxon>Nitrobacteraceae</taxon>
        <taxon>Afipia</taxon>
    </lineage>
</organism>
<proteinExistence type="predicted"/>
<sequence>MTTIGAYSTSLLNSASQGYATTTAQPSLAQVLDEQDSDSSSSSSTNVTLSDAAKSYLASMQDAAATGDSADVSLDTLAANAREWFDTQYDSLGISSAMLDGKVAVDFSLQSRATLSAVASNTDGLFTSDESAAATSELQARFNNAMASHVVIARHTGDYASLYQAASDYLDQASDGEKATATWKAQKLAVTTGLSAAKSNFGKAPDTGDANDPVAALLDAPDSGITTLGSDATTSQVAANARAMLDDQENKAKDNGTTLSFYSSQTSGQKVDFTNFDNRTLATIVLNPDSSFSSDEIYAAKQELNQRTRTTMYNTLFPSSNGSPDSSSTGALGLMQTYNNMSAEEKTVLGVTDTTTSRVLASYKTQQSVQNTLASYL</sequence>
<gene>
    <name evidence="1" type="ORF">BN961_01650</name>
</gene>
<reference evidence="1 2" key="1">
    <citation type="journal article" date="2014" name="Genome Announc.">
        <title>Genome Sequence of Afipia felis Strain 76713, Isolated in Hospital Water Using an Amoeba Co-Culture Procedure.</title>
        <authorList>
            <person name="Benamar S."/>
            <person name="La Scola B."/>
            <person name="Croce O."/>
        </authorList>
    </citation>
    <scope>NUCLEOTIDE SEQUENCE [LARGE SCALE GENOMIC DNA]</scope>
    <source>
        <strain evidence="1 2">76713</strain>
    </source>
</reference>
<dbReference type="STRING" id="1035.BN961_01650"/>
<dbReference type="Proteomes" id="UP000035762">
    <property type="component" value="Unassembled WGS sequence"/>
</dbReference>
<dbReference type="RefSeq" id="WP_048756210.1">
    <property type="nucleotide sequence ID" value="NZ_CCAZ020000001.1"/>
</dbReference>
<comment type="caution">
    <text evidence="1">The sequence shown here is derived from an EMBL/GenBank/DDBJ whole genome shotgun (WGS) entry which is preliminary data.</text>
</comment>